<evidence type="ECO:0000313" key="3">
    <source>
        <dbReference type="Proteomes" id="UP001159363"/>
    </source>
</evidence>
<protein>
    <recommendedName>
        <fullName evidence="1">NADP-dependent oxidoreductase domain-containing protein</fullName>
    </recommendedName>
</protein>
<comment type="caution">
    <text evidence="2">The sequence shown here is derived from an EMBL/GenBank/DDBJ whole genome shotgun (WGS) entry which is preliminary data.</text>
</comment>
<dbReference type="Proteomes" id="UP001159363">
    <property type="component" value="Chromosome 13"/>
</dbReference>
<sequence length="210" mass="23706">MIGYKKEKVEKYLKRSLEALQLSYVDLYLLHQAWGMQERGEVRLPMDETGELFLDHSTDHISLWKGMEEQVDAGRARAIGLSNFNSRQIKRIVKSARIQPACLQIEVYLYFQQRELVAFCNALDIAVCAYGPLGSPSMIQAFSTMGGNTDKIPRVDPLNDPTVLEVARKYSKTAAQVILRHLLQRGIAVIPKSSNAERIRNNRQVSSPAS</sequence>
<dbReference type="InterPro" id="IPR036812">
    <property type="entry name" value="NAD(P)_OxRdtase_dom_sf"/>
</dbReference>
<organism evidence="2 3">
    <name type="scientific">Dryococelus australis</name>
    <dbReference type="NCBI Taxonomy" id="614101"/>
    <lineage>
        <taxon>Eukaryota</taxon>
        <taxon>Metazoa</taxon>
        <taxon>Ecdysozoa</taxon>
        <taxon>Arthropoda</taxon>
        <taxon>Hexapoda</taxon>
        <taxon>Insecta</taxon>
        <taxon>Pterygota</taxon>
        <taxon>Neoptera</taxon>
        <taxon>Polyneoptera</taxon>
        <taxon>Phasmatodea</taxon>
        <taxon>Verophasmatodea</taxon>
        <taxon>Anareolatae</taxon>
        <taxon>Phasmatidae</taxon>
        <taxon>Eurycanthinae</taxon>
        <taxon>Dryococelus</taxon>
    </lineage>
</organism>
<dbReference type="InterPro" id="IPR023210">
    <property type="entry name" value="NADP_OxRdtase_dom"/>
</dbReference>
<dbReference type="PROSITE" id="PS00062">
    <property type="entry name" value="ALDOKETO_REDUCTASE_2"/>
    <property type="match status" value="1"/>
</dbReference>
<name>A0ABQ9G7K6_9NEOP</name>
<keyword evidence="3" id="KW-1185">Reference proteome</keyword>
<dbReference type="InterPro" id="IPR020471">
    <property type="entry name" value="AKR"/>
</dbReference>
<evidence type="ECO:0000259" key="1">
    <source>
        <dbReference type="Pfam" id="PF00248"/>
    </source>
</evidence>
<evidence type="ECO:0000313" key="2">
    <source>
        <dbReference type="EMBL" id="KAJ8868429.1"/>
    </source>
</evidence>
<gene>
    <name evidence="2" type="ORF">PR048_029945</name>
</gene>
<dbReference type="Pfam" id="PF00248">
    <property type="entry name" value="Aldo_ket_red"/>
    <property type="match status" value="1"/>
</dbReference>
<feature type="domain" description="NADP-dependent oxidoreductase" evidence="1">
    <location>
        <begin position="3"/>
        <end position="205"/>
    </location>
</feature>
<dbReference type="PRINTS" id="PR00069">
    <property type="entry name" value="ALDKETRDTASE"/>
</dbReference>
<dbReference type="Gene3D" id="3.20.20.100">
    <property type="entry name" value="NADP-dependent oxidoreductase domain"/>
    <property type="match status" value="1"/>
</dbReference>
<proteinExistence type="predicted"/>
<dbReference type="InterPro" id="IPR018170">
    <property type="entry name" value="Aldo/ket_reductase_CS"/>
</dbReference>
<dbReference type="SUPFAM" id="SSF51430">
    <property type="entry name" value="NAD(P)-linked oxidoreductase"/>
    <property type="match status" value="1"/>
</dbReference>
<accession>A0ABQ9G7K6</accession>
<dbReference type="PANTHER" id="PTHR11732">
    <property type="entry name" value="ALDO/KETO REDUCTASE"/>
    <property type="match status" value="1"/>
</dbReference>
<dbReference type="EMBL" id="JARBHB010000014">
    <property type="protein sequence ID" value="KAJ8868429.1"/>
    <property type="molecule type" value="Genomic_DNA"/>
</dbReference>
<reference evidence="2 3" key="1">
    <citation type="submission" date="2023-02" db="EMBL/GenBank/DDBJ databases">
        <title>LHISI_Scaffold_Assembly.</title>
        <authorList>
            <person name="Stuart O.P."/>
            <person name="Cleave R."/>
            <person name="Magrath M.J.L."/>
            <person name="Mikheyev A.S."/>
        </authorList>
    </citation>
    <scope>NUCLEOTIDE SEQUENCE [LARGE SCALE GENOMIC DNA]</scope>
    <source>
        <strain evidence="2">Daus_M_001</strain>
        <tissue evidence="2">Leg muscle</tissue>
    </source>
</reference>